<sequence>MTGQLIYVAHPYGGDGKNKASIDDIMKDFVLKDKYNTYLSPIHNFSMVYFEKRYAKGLEICLDMLDKCSILILCGDWQKSRGCIGEWAFAKAMGHKIYTLDEWKAYIETQGDISR</sequence>
<name>A0A6N2ZMT1_9FIRM</name>
<evidence type="ECO:0000313" key="1">
    <source>
        <dbReference type="EMBL" id="VYT80671.1"/>
    </source>
</evidence>
<proteinExistence type="predicted"/>
<dbReference type="InterPro" id="IPR025518">
    <property type="entry name" value="DUF4406"/>
</dbReference>
<organism evidence="1">
    <name type="scientific">Veillonella atypica</name>
    <dbReference type="NCBI Taxonomy" id="39777"/>
    <lineage>
        <taxon>Bacteria</taxon>
        <taxon>Bacillati</taxon>
        <taxon>Bacillota</taxon>
        <taxon>Negativicutes</taxon>
        <taxon>Veillonellales</taxon>
        <taxon>Veillonellaceae</taxon>
        <taxon>Veillonella</taxon>
    </lineage>
</organism>
<dbReference type="SUPFAM" id="SSF52309">
    <property type="entry name" value="N-(deoxy)ribosyltransferase-like"/>
    <property type="match status" value="1"/>
</dbReference>
<dbReference type="Pfam" id="PF14359">
    <property type="entry name" value="DUF4406"/>
    <property type="match status" value="1"/>
</dbReference>
<accession>A0A6N2ZMT1</accession>
<evidence type="ECO:0008006" key="2">
    <source>
        <dbReference type="Google" id="ProtNLM"/>
    </source>
</evidence>
<dbReference type="Gene3D" id="3.40.50.10400">
    <property type="entry name" value="Hypothetical protein PA1492"/>
    <property type="match status" value="1"/>
</dbReference>
<protein>
    <recommendedName>
        <fullName evidence="2">DUF4406 domain-containing protein</fullName>
    </recommendedName>
</protein>
<dbReference type="RefSeq" id="WP_156717788.1">
    <property type="nucleotide sequence ID" value="NZ_CACRUN010000008.1"/>
</dbReference>
<reference evidence="1" key="1">
    <citation type="submission" date="2019-11" db="EMBL/GenBank/DDBJ databases">
        <authorList>
            <person name="Feng L."/>
        </authorList>
    </citation>
    <scope>NUCLEOTIDE SEQUENCE</scope>
    <source>
        <strain evidence="1">VatypicaLFYP47</strain>
    </source>
</reference>
<gene>
    <name evidence="1" type="ORF">VALFYP47_00887</name>
</gene>
<dbReference type="AlphaFoldDB" id="A0A6N2ZMT1"/>
<dbReference type="EMBL" id="CACRUN010000008">
    <property type="protein sequence ID" value="VYT80671.1"/>
    <property type="molecule type" value="Genomic_DNA"/>
</dbReference>